<sequence>MVTRRSVLMRMGMLGTTVTGAGCLGMSDGSETPTETDTNEVIAGPNGNPVFDPESIEISVGETVTWRFESDGHNVSARPEDDPKVKIPDGATPFASFEGDNTYELIPKGETYSHTFETAGTYTYVCVPHIAVGMIGDVIVSQ</sequence>
<dbReference type="GO" id="GO:0009055">
    <property type="term" value="F:electron transfer activity"/>
    <property type="evidence" value="ECO:0007669"/>
    <property type="project" value="InterPro"/>
</dbReference>
<dbReference type="GO" id="GO:0016020">
    <property type="term" value="C:membrane"/>
    <property type="evidence" value="ECO:0007669"/>
    <property type="project" value="UniProtKB-SubCell"/>
</dbReference>
<evidence type="ECO:0000259" key="9">
    <source>
        <dbReference type="Pfam" id="PF00127"/>
    </source>
</evidence>
<evidence type="ECO:0000313" key="10">
    <source>
        <dbReference type="EMBL" id="UPM43425.1"/>
    </source>
</evidence>
<keyword evidence="6" id="KW-0472">Membrane</keyword>
<feature type="binding site" evidence="7">
    <location>
        <position position="126"/>
    </location>
    <ligand>
        <name>Cu cation</name>
        <dbReference type="ChEBI" id="CHEBI:23378"/>
    </ligand>
</feature>
<keyword evidence="2" id="KW-0813">Transport</keyword>
<name>A0A8U0A2M5_9EURY</name>
<dbReference type="GeneID" id="71926984"/>
<feature type="binding site" evidence="7">
    <location>
        <position position="134"/>
    </location>
    <ligand>
        <name>Cu cation</name>
        <dbReference type="ChEBI" id="CHEBI:23378"/>
    </ligand>
</feature>
<evidence type="ECO:0000313" key="11">
    <source>
        <dbReference type="Proteomes" id="UP000831768"/>
    </source>
</evidence>
<dbReference type="PROSITE" id="PS51257">
    <property type="entry name" value="PROKAR_LIPOPROTEIN"/>
    <property type="match status" value="1"/>
</dbReference>
<evidence type="ECO:0000256" key="4">
    <source>
        <dbReference type="ARBA" id="ARBA00022982"/>
    </source>
</evidence>
<protein>
    <submittedName>
        <fullName evidence="10">Plastocyanin/azurin family copper-binding protein</fullName>
    </submittedName>
</protein>
<dbReference type="InterPro" id="IPR008972">
    <property type="entry name" value="Cupredoxin"/>
</dbReference>
<gene>
    <name evidence="10" type="ORF">MW046_03015</name>
</gene>
<dbReference type="PANTHER" id="PTHR34192">
    <property type="entry name" value="PLASTOCYANIN MAJOR ISOFORM, CHLOROPLASTIC-RELATED"/>
    <property type="match status" value="1"/>
</dbReference>
<comment type="subcellular location">
    <subcellularLocation>
        <location evidence="1">Membrane</location>
    </subcellularLocation>
</comment>
<dbReference type="EMBL" id="CP096019">
    <property type="protein sequence ID" value="UPM43425.1"/>
    <property type="molecule type" value="Genomic_DNA"/>
</dbReference>
<keyword evidence="3 7" id="KW-0479">Metal-binding</keyword>
<comment type="cofactor">
    <cofactor evidence="7">
        <name>Cu(2+)</name>
        <dbReference type="ChEBI" id="CHEBI:29036"/>
    </cofactor>
    <text evidence="7">The crystal structure with reduced Cu(1+) has also been determined.</text>
</comment>
<dbReference type="PANTHER" id="PTHR34192:SF10">
    <property type="entry name" value="PLASTOCYANIN MAJOR ISOFORM, CHLOROPLASTIC-RELATED"/>
    <property type="match status" value="1"/>
</dbReference>
<keyword evidence="4" id="KW-0249">Electron transport</keyword>
<evidence type="ECO:0000256" key="5">
    <source>
        <dbReference type="ARBA" id="ARBA00023008"/>
    </source>
</evidence>
<evidence type="ECO:0000256" key="7">
    <source>
        <dbReference type="PIRSR" id="PIRSR602387-1"/>
    </source>
</evidence>
<evidence type="ECO:0000256" key="2">
    <source>
        <dbReference type="ARBA" id="ARBA00022448"/>
    </source>
</evidence>
<keyword evidence="5 7" id="KW-0186">Copper</keyword>
<dbReference type="KEGG" id="haad:MW046_03015"/>
<dbReference type="Pfam" id="PF00127">
    <property type="entry name" value="Copper-bind"/>
    <property type="match status" value="1"/>
</dbReference>
<feature type="binding site" evidence="7">
    <location>
        <position position="129"/>
    </location>
    <ligand>
        <name>Cu cation</name>
        <dbReference type="ChEBI" id="CHEBI:23378"/>
    </ligand>
</feature>
<dbReference type="RefSeq" id="WP_247994092.1">
    <property type="nucleotide sequence ID" value="NZ_CP096019.1"/>
</dbReference>
<proteinExistence type="predicted"/>
<dbReference type="PROSITE" id="PS00196">
    <property type="entry name" value="COPPER_BLUE"/>
    <property type="match status" value="1"/>
</dbReference>
<dbReference type="InterPro" id="IPR002387">
    <property type="entry name" value="Plastocyanin"/>
</dbReference>
<dbReference type="PRINTS" id="PR00157">
    <property type="entry name" value="PLASTOCYANIN"/>
</dbReference>
<accession>A0A8U0A2M5</accession>
<dbReference type="InterPro" id="IPR000923">
    <property type="entry name" value="BlueCu_1"/>
</dbReference>
<evidence type="ECO:0000256" key="1">
    <source>
        <dbReference type="ARBA" id="ARBA00004370"/>
    </source>
</evidence>
<dbReference type="GO" id="GO:0005507">
    <property type="term" value="F:copper ion binding"/>
    <property type="evidence" value="ECO:0007669"/>
    <property type="project" value="InterPro"/>
</dbReference>
<feature type="region of interest" description="Disordered" evidence="8">
    <location>
        <begin position="22"/>
        <end position="52"/>
    </location>
</feature>
<dbReference type="AlphaFoldDB" id="A0A8U0A2M5"/>
<evidence type="ECO:0000256" key="6">
    <source>
        <dbReference type="ARBA" id="ARBA00023136"/>
    </source>
</evidence>
<reference evidence="10" key="1">
    <citation type="submission" date="2022-04" db="EMBL/GenBank/DDBJ databases">
        <title>Halocatena sp. nov., isolated from a salt lake.</title>
        <authorList>
            <person name="Cui H.-L."/>
        </authorList>
    </citation>
    <scope>NUCLEOTIDE SEQUENCE</scope>
    <source>
        <strain evidence="10">AD-1</strain>
    </source>
</reference>
<feature type="domain" description="Blue (type 1) copper" evidence="9">
    <location>
        <begin position="45"/>
        <end position="140"/>
    </location>
</feature>
<feature type="binding site" evidence="7">
    <location>
        <position position="73"/>
    </location>
    <ligand>
        <name>Cu cation</name>
        <dbReference type="ChEBI" id="CHEBI:23378"/>
    </ligand>
</feature>
<dbReference type="Gene3D" id="2.60.40.420">
    <property type="entry name" value="Cupredoxins - blue copper proteins"/>
    <property type="match status" value="1"/>
</dbReference>
<evidence type="ECO:0000256" key="8">
    <source>
        <dbReference type="SAM" id="MobiDB-lite"/>
    </source>
</evidence>
<dbReference type="Proteomes" id="UP000831768">
    <property type="component" value="Chromosome"/>
</dbReference>
<evidence type="ECO:0000256" key="3">
    <source>
        <dbReference type="ARBA" id="ARBA00022723"/>
    </source>
</evidence>
<dbReference type="InterPro" id="IPR028871">
    <property type="entry name" value="BlueCu_1_BS"/>
</dbReference>
<organism evidence="10 11">
    <name type="scientific">Halocatena salina</name>
    <dbReference type="NCBI Taxonomy" id="2934340"/>
    <lineage>
        <taxon>Archaea</taxon>
        <taxon>Methanobacteriati</taxon>
        <taxon>Methanobacteriota</taxon>
        <taxon>Stenosarchaea group</taxon>
        <taxon>Halobacteria</taxon>
        <taxon>Halobacteriales</taxon>
        <taxon>Natronomonadaceae</taxon>
        <taxon>Halocatena</taxon>
    </lineage>
</organism>
<keyword evidence="11" id="KW-1185">Reference proteome</keyword>
<dbReference type="SUPFAM" id="SSF49503">
    <property type="entry name" value="Cupredoxins"/>
    <property type="match status" value="1"/>
</dbReference>
<dbReference type="CDD" id="cd04220">
    <property type="entry name" value="Halocyanin"/>
    <property type="match status" value="1"/>
</dbReference>